<dbReference type="Pfam" id="PF00441">
    <property type="entry name" value="Acyl-CoA_dh_1"/>
    <property type="match status" value="1"/>
</dbReference>
<dbReference type="Pfam" id="PF02770">
    <property type="entry name" value="Acyl-CoA_dh_M"/>
    <property type="match status" value="1"/>
</dbReference>
<accession>A0ABS2P3Y4</accession>
<dbReference type="InterPro" id="IPR006091">
    <property type="entry name" value="Acyl-CoA_Oxase/DH_mid-dom"/>
</dbReference>
<sequence length="386" mass="43740">MKKGVLEHPYLTEEHHQFRKSLRKFLEKEAYPFYEDWEENRIIPRSFWEKMGEQGYLCPDIDEKYGGSETDWGYSVVINEELERVGTGLIGIALHNDIVVPYLTSFGTDEQKDRWLPHCVTGKTITAIAMTEPGTGSDLANIKTTARLDGDHYIVNGAKTFITNGIHADLVIVACKTDTEIQPKHKGVSLLVIERGHPGFSRGRKLDKVGLHCQDTAELYFEDCKVPKENLLGEEGKGFLYLMDKLQQERLLVAIGAQVASEEMLQDTIDYVKSREAFGKQISQFQNTQFKIAEMATDVEMGRAFLDKLIGEHMQGENVVTKVSMAKWKLTEIARNIATQCMQLHGGYGYMEEYKIARRYRDIPVASIYAGTNDIMKTIIAKNLGL</sequence>
<evidence type="ECO:0000256" key="1">
    <source>
        <dbReference type="ARBA" id="ARBA00001974"/>
    </source>
</evidence>
<comment type="cofactor">
    <cofactor evidence="1 10">
        <name>FAD</name>
        <dbReference type="ChEBI" id="CHEBI:57692"/>
    </cofactor>
</comment>
<protein>
    <recommendedName>
        <fullName evidence="8">Acyl-[acyl-carrier-protein] dehydrogenase MbtN</fullName>
    </recommendedName>
    <alternativeName>
        <fullName evidence="9">Mycobactin synthase protein N</fullName>
    </alternativeName>
</protein>
<gene>
    <name evidence="14" type="ORF">JOC95_003468</name>
</gene>
<evidence type="ECO:0000256" key="2">
    <source>
        <dbReference type="ARBA" id="ARBA00005102"/>
    </source>
</evidence>
<dbReference type="SUPFAM" id="SSF56645">
    <property type="entry name" value="Acyl-CoA dehydrogenase NM domain-like"/>
    <property type="match status" value="1"/>
</dbReference>
<dbReference type="Gene3D" id="2.40.110.10">
    <property type="entry name" value="Butyryl-CoA Dehydrogenase, subunit A, domain 2"/>
    <property type="match status" value="1"/>
</dbReference>
<keyword evidence="15" id="KW-1185">Reference proteome</keyword>
<evidence type="ECO:0000256" key="3">
    <source>
        <dbReference type="ARBA" id="ARBA00009347"/>
    </source>
</evidence>
<evidence type="ECO:0000259" key="11">
    <source>
        <dbReference type="Pfam" id="PF00441"/>
    </source>
</evidence>
<evidence type="ECO:0000256" key="10">
    <source>
        <dbReference type="RuleBase" id="RU362125"/>
    </source>
</evidence>
<proteinExistence type="inferred from homology"/>
<comment type="function">
    <text evidence="7">Catalyzes the dehydrogenation at the alpha-beta position of ACP-bound acyl chains. This results in the introduction of a double bond in the lipidic chain, which is further transferred to the epsilon-amino group of lysine residue in the mycobactin core by MbtK.</text>
</comment>
<evidence type="ECO:0000313" key="15">
    <source>
        <dbReference type="Proteomes" id="UP000737402"/>
    </source>
</evidence>
<dbReference type="InterPro" id="IPR009075">
    <property type="entry name" value="AcylCo_DH/oxidase_C"/>
</dbReference>
<feature type="domain" description="Acyl-CoA oxidase/dehydrogenase middle" evidence="12">
    <location>
        <begin position="127"/>
        <end position="224"/>
    </location>
</feature>
<feature type="domain" description="Acyl-CoA dehydrogenase/oxidase C-terminal" evidence="11">
    <location>
        <begin position="236"/>
        <end position="384"/>
    </location>
</feature>
<keyword evidence="4 10" id="KW-0285">Flavoprotein</keyword>
<evidence type="ECO:0000313" key="14">
    <source>
        <dbReference type="EMBL" id="MBM7621579.1"/>
    </source>
</evidence>
<keyword evidence="6 10" id="KW-0560">Oxidoreductase</keyword>
<dbReference type="SUPFAM" id="SSF47203">
    <property type="entry name" value="Acyl-CoA dehydrogenase C-terminal domain-like"/>
    <property type="match status" value="1"/>
</dbReference>
<dbReference type="InterPro" id="IPR006089">
    <property type="entry name" value="Acyl-CoA_DH_CS"/>
</dbReference>
<dbReference type="EMBL" id="JAFBED010000008">
    <property type="protein sequence ID" value="MBM7621579.1"/>
    <property type="molecule type" value="Genomic_DNA"/>
</dbReference>
<dbReference type="InterPro" id="IPR009100">
    <property type="entry name" value="AcylCoA_DH/oxidase_NM_dom_sf"/>
</dbReference>
<dbReference type="Proteomes" id="UP000737402">
    <property type="component" value="Unassembled WGS sequence"/>
</dbReference>
<dbReference type="PROSITE" id="PS00073">
    <property type="entry name" value="ACYL_COA_DH_2"/>
    <property type="match status" value="1"/>
</dbReference>
<dbReference type="InterPro" id="IPR046373">
    <property type="entry name" value="Acyl-CoA_Oxase/DH_mid-dom_sf"/>
</dbReference>
<comment type="caution">
    <text evidence="14">The sequence shown here is derived from an EMBL/GenBank/DDBJ whole genome shotgun (WGS) entry which is preliminary data.</text>
</comment>
<dbReference type="Pfam" id="PF02771">
    <property type="entry name" value="Acyl-CoA_dh_N"/>
    <property type="match status" value="1"/>
</dbReference>
<evidence type="ECO:0000256" key="6">
    <source>
        <dbReference type="ARBA" id="ARBA00023002"/>
    </source>
</evidence>
<comment type="similarity">
    <text evidence="3 10">Belongs to the acyl-CoA dehydrogenase family.</text>
</comment>
<evidence type="ECO:0000256" key="4">
    <source>
        <dbReference type="ARBA" id="ARBA00022630"/>
    </source>
</evidence>
<evidence type="ECO:0000256" key="8">
    <source>
        <dbReference type="ARBA" id="ARBA00040394"/>
    </source>
</evidence>
<dbReference type="InterPro" id="IPR037069">
    <property type="entry name" value="AcylCoA_DH/ox_N_sf"/>
</dbReference>
<evidence type="ECO:0000259" key="13">
    <source>
        <dbReference type="Pfam" id="PF02771"/>
    </source>
</evidence>
<dbReference type="InterPro" id="IPR050741">
    <property type="entry name" value="Acyl-CoA_dehydrogenase"/>
</dbReference>
<dbReference type="InterPro" id="IPR013786">
    <property type="entry name" value="AcylCoA_DH/ox_N"/>
</dbReference>
<evidence type="ECO:0000259" key="12">
    <source>
        <dbReference type="Pfam" id="PF02770"/>
    </source>
</evidence>
<dbReference type="PANTHER" id="PTHR48083">
    <property type="entry name" value="MEDIUM-CHAIN SPECIFIC ACYL-COA DEHYDROGENASE, MITOCHONDRIAL-RELATED"/>
    <property type="match status" value="1"/>
</dbReference>
<evidence type="ECO:0000256" key="5">
    <source>
        <dbReference type="ARBA" id="ARBA00022827"/>
    </source>
</evidence>
<name>A0ABS2P3Y4_9BACI</name>
<dbReference type="Gene3D" id="1.20.140.10">
    <property type="entry name" value="Butyryl-CoA Dehydrogenase, subunit A, domain 3"/>
    <property type="match status" value="1"/>
</dbReference>
<comment type="pathway">
    <text evidence="2">Siderophore biosynthesis; mycobactin biosynthesis.</text>
</comment>
<keyword evidence="5 10" id="KW-0274">FAD</keyword>
<dbReference type="Gene3D" id="1.10.540.10">
    <property type="entry name" value="Acyl-CoA dehydrogenase/oxidase, N-terminal domain"/>
    <property type="match status" value="1"/>
</dbReference>
<dbReference type="PANTHER" id="PTHR48083:SF20">
    <property type="entry name" value="LONG-CHAIN SPECIFIC ACYL-COA DEHYDROGENASE, MITOCHONDRIAL"/>
    <property type="match status" value="1"/>
</dbReference>
<reference evidence="14 15" key="1">
    <citation type="submission" date="2021-01" db="EMBL/GenBank/DDBJ databases">
        <title>Genomic Encyclopedia of Type Strains, Phase IV (KMG-IV): sequencing the most valuable type-strain genomes for metagenomic binning, comparative biology and taxonomic classification.</title>
        <authorList>
            <person name="Goeker M."/>
        </authorList>
    </citation>
    <scope>NUCLEOTIDE SEQUENCE [LARGE SCALE GENOMIC DNA]</scope>
    <source>
        <strain evidence="14 15">DSM 25879</strain>
    </source>
</reference>
<dbReference type="InterPro" id="IPR036250">
    <property type="entry name" value="AcylCo_DH-like_C"/>
</dbReference>
<feature type="domain" description="Acyl-CoA dehydrogenase/oxidase N-terminal" evidence="13">
    <location>
        <begin position="12"/>
        <end position="123"/>
    </location>
</feature>
<evidence type="ECO:0000256" key="7">
    <source>
        <dbReference type="ARBA" id="ARBA00037085"/>
    </source>
</evidence>
<organism evidence="14 15">
    <name type="scientific">Sutcliffiella tianshenii</name>
    <dbReference type="NCBI Taxonomy" id="1463404"/>
    <lineage>
        <taxon>Bacteria</taxon>
        <taxon>Bacillati</taxon>
        <taxon>Bacillota</taxon>
        <taxon>Bacilli</taxon>
        <taxon>Bacillales</taxon>
        <taxon>Bacillaceae</taxon>
        <taxon>Sutcliffiella</taxon>
    </lineage>
</organism>
<evidence type="ECO:0000256" key="9">
    <source>
        <dbReference type="ARBA" id="ARBA00042660"/>
    </source>
</evidence>